<accession>A0A0F0LYA9</accession>
<comment type="caution">
    <text evidence="1">The sequence shown here is derived from an EMBL/GenBank/DDBJ whole genome shotgun (WGS) entry which is preliminary data.</text>
</comment>
<reference evidence="1 2" key="1">
    <citation type="submission" date="2015-02" db="EMBL/GenBank/DDBJ databases">
        <title>Draft genome sequences of ten Microbacterium spp. with emphasis on heavy metal contaminated environments.</title>
        <authorList>
            <person name="Corretto E."/>
        </authorList>
    </citation>
    <scope>NUCLEOTIDE SEQUENCE [LARGE SCALE GENOMIC DNA]</scope>
    <source>
        <strain evidence="1 2">DSM 18659</strain>
    </source>
</reference>
<dbReference type="EMBL" id="JYIY01000043">
    <property type="protein sequence ID" value="KJL43250.1"/>
    <property type="molecule type" value="Genomic_DNA"/>
</dbReference>
<dbReference type="AlphaFoldDB" id="A0A0F0LYA9"/>
<dbReference type="Proteomes" id="UP000033451">
    <property type="component" value="Unassembled WGS sequence"/>
</dbReference>
<protein>
    <submittedName>
        <fullName evidence="1">Uncharacterized protein</fullName>
    </submittedName>
</protein>
<name>A0A0F0LYA9_9MICO</name>
<evidence type="ECO:0000313" key="2">
    <source>
        <dbReference type="Proteomes" id="UP000033451"/>
    </source>
</evidence>
<organism evidence="1 2">
    <name type="scientific">Microbacterium ginsengisoli</name>
    <dbReference type="NCBI Taxonomy" id="400772"/>
    <lineage>
        <taxon>Bacteria</taxon>
        <taxon>Bacillati</taxon>
        <taxon>Actinomycetota</taxon>
        <taxon>Actinomycetes</taxon>
        <taxon>Micrococcales</taxon>
        <taxon>Microbacteriaceae</taxon>
        <taxon>Microbacterium</taxon>
    </lineage>
</organism>
<proteinExistence type="predicted"/>
<sequence length="325" mass="37140">MAAGDELTGVGEQFRGDHEGLVGVVAEDLLRRGEFGRAERGAVDLAGVLLAGGGPADDGAQDDQRRAGHITLRGLDRGVQLGDVFDVLAGLLPVHDLHLPPVRLVPFRDVFGERDVGVVFDGDLVRVVDRDQVAQLLMPGQRRRFRGHAFLQVPVTGDHVDVVIERGRARGRVRVEQAPLVAGRVREPDRGRQPLTQRARRDLHTLGVSVLRVPGRQRPPRPQRFQVRQLQPEPAQEQLHILRQRRMPHRQDEPVTTNPRRVRRVMTQHPLIQQIRDRRQAHRRPRMTVPDPLHRIRRQHPRRIHRTRIEFVPLQIRHRTAFPHV</sequence>
<keyword evidence="2" id="KW-1185">Reference proteome</keyword>
<gene>
    <name evidence="1" type="ORF">RR49_00209</name>
</gene>
<evidence type="ECO:0000313" key="1">
    <source>
        <dbReference type="EMBL" id="KJL43250.1"/>
    </source>
</evidence>